<keyword evidence="2" id="KW-1185">Reference proteome</keyword>
<reference evidence="1" key="1">
    <citation type="submission" date="2022-11" db="EMBL/GenBank/DDBJ databases">
        <authorList>
            <person name="Morgan W.R."/>
            <person name="Tartar A."/>
        </authorList>
    </citation>
    <scope>NUCLEOTIDE SEQUENCE</scope>
    <source>
        <strain evidence="1">ARSEF 373</strain>
    </source>
</reference>
<dbReference type="AlphaFoldDB" id="A0AAV2YHX1"/>
<comment type="caution">
    <text evidence="1">The sequence shown here is derived from an EMBL/GenBank/DDBJ whole genome shotgun (WGS) entry which is preliminary data.</text>
</comment>
<evidence type="ECO:0000313" key="1">
    <source>
        <dbReference type="EMBL" id="DAZ94187.1"/>
    </source>
</evidence>
<protein>
    <submittedName>
        <fullName evidence="1">Uncharacterized protein</fullName>
    </submittedName>
</protein>
<organism evidence="1 2">
    <name type="scientific">Lagenidium giganteum</name>
    <dbReference type="NCBI Taxonomy" id="4803"/>
    <lineage>
        <taxon>Eukaryota</taxon>
        <taxon>Sar</taxon>
        <taxon>Stramenopiles</taxon>
        <taxon>Oomycota</taxon>
        <taxon>Peronosporomycetes</taxon>
        <taxon>Pythiales</taxon>
        <taxon>Pythiaceae</taxon>
    </lineage>
</organism>
<dbReference type="Proteomes" id="UP001146120">
    <property type="component" value="Unassembled WGS sequence"/>
</dbReference>
<accession>A0AAV2YHX1</accession>
<proteinExistence type="predicted"/>
<dbReference type="EMBL" id="DAKRPA010000263">
    <property type="protein sequence ID" value="DAZ94187.1"/>
    <property type="molecule type" value="Genomic_DNA"/>
</dbReference>
<evidence type="ECO:0000313" key="2">
    <source>
        <dbReference type="Proteomes" id="UP001146120"/>
    </source>
</evidence>
<name>A0AAV2YHX1_9STRA</name>
<reference evidence="1" key="2">
    <citation type="journal article" date="2023" name="Microbiol Resour">
        <title>Decontamination and Annotation of the Draft Genome Sequence of the Oomycete Lagenidium giganteum ARSEF 373.</title>
        <authorList>
            <person name="Morgan W.R."/>
            <person name="Tartar A."/>
        </authorList>
    </citation>
    <scope>NUCLEOTIDE SEQUENCE</scope>
    <source>
        <strain evidence="1">ARSEF 373</strain>
    </source>
</reference>
<gene>
    <name evidence="1" type="ORF">N0F65_000414</name>
</gene>
<feature type="non-terminal residue" evidence="1">
    <location>
        <position position="1"/>
    </location>
</feature>
<sequence>TSTPTSRATYVASFTAFVTWAFSNKPHLIDERFRATIDADNDDDLRKELKSKLDRNREKPPLHFELLESSDFVMWLLTLGKRDGTHPGFSSYGNHRAALSNLYRLYGVLMLPKLTQDLTTDFKDLKRQLASNAAHGTVKITTERFRKQLTKLLSKPTVAEELNRRGIHAEDIGTHSLRKRSSTYCSSGSTACPSSIAVHLRAGWTLGHGQNTYQRYEAAGDMHVGRTVCGLPLDSPGFALLPPHFIARDQHLSDTMSRVFGKLPDGISFIAEHTLASMVFHSDFVKSHVHPDHRVLPSPLFQVPGLIAELRLKLSRSSSSNDSMTATRIPPNVAILGHIQGIRASVDQTVAVIKSAQVTIVDDVVGRLNNGNQVLTRDTVESAVTSAIDRCGVRELVEDLRNERESQSLSPPTDPPAAPQQTVFLWGGGFHILPGDFAWPNCCPRGLWVLWLCGDVQHGWPALNRAKSKDFASKSARKRMSAPNICVARFLPRQSGKESRSAVVHR</sequence>